<organism evidence="2 3">
    <name type="scientific">Parascaris equorum</name>
    <name type="common">Equine roundworm</name>
    <dbReference type="NCBI Taxonomy" id="6256"/>
    <lineage>
        <taxon>Eukaryota</taxon>
        <taxon>Metazoa</taxon>
        <taxon>Ecdysozoa</taxon>
        <taxon>Nematoda</taxon>
        <taxon>Chromadorea</taxon>
        <taxon>Rhabditida</taxon>
        <taxon>Spirurina</taxon>
        <taxon>Ascaridomorpha</taxon>
        <taxon>Ascaridoidea</taxon>
        <taxon>Ascarididae</taxon>
        <taxon>Parascaris</taxon>
    </lineage>
</organism>
<dbReference type="PANTHER" id="PTHR20991">
    <property type="entry name" value="PARATHYROID HORMONE-RESPONSIVE B1 GENE"/>
    <property type="match status" value="1"/>
</dbReference>
<dbReference type="Proteomes" id="UP000887564">
    <property type="component" value="Unplaced"/>
</dbReference>
<name>A0A914R7T9_PAREQ</name>
<protein>
    <submittedName>
        <fullName evidence="3">PTHB1 C-terminal domain-containing protein</fullName>
    </submittedName>
</protein>
<evidence type="ECO:0000259" key="1">
    <source>
        <dbReference type="Pfam" id="PF23337"/>
    </source>
</evidence>
<keyword evidence="2" id="KW-1185">Reference proteome</keyword>
<dbReference type="InterPro" id="IPR026511">
    <property type="entry name" value="PTHB1"/>
</dbReference>
<dbReference type="WBParaSite" id="PEQ_0000270901-mRNA-1">
    <property type="protein sequence ID" value="PEQ_0000270901-mRNA-1"/>
    <property type="gene ID" value="PEQ_0000270901"/>
</dbReference>
<dbReference type="AlphaFoldDB" id="A0A914R7T9"/>
<reference evidence="3" key="1">
    <citation type="submission" date="2022-11" db="UniProtKB">
        <authorList>
            <consortium name="WormBaseParasite"/>
        </authorList>
    </citation>
    <scope>IDENTIFICATION</scope>
</reference>
<feature type="domain" description="PTHB1 platform" evidence="1">
    <location>
        <begin position="45"/>
        <end position="137"/>
    </location>
</feature>
<dbReference type="GO" id="GO:0034464">
    <property type="term" value="C:BBSome"/>
    <property type="evidence" value="ECO:0007669"/>
    <property type="project" value="InterPro"/>
</dbReference>
<accession>A0A914R7T9</accession>
<dbReference type="Pfam" id="PF23337">
    <property type="entry name" value="PTHB1_pf"/>
    <property type="match status" value="1"/>
</dbReference>
<proteinExistence type="predicted"/>
<sequence length="212" mass="24038">MAHDVSEEVPSLTVDPEKGYAAEMCTLVVYIVTLGELSSAEIKLPLILMCRATGTQRNVQYKLTFESSETALEVGDLMPEFEAEKSTSIAFQPVLSDSVVSIFVSPKSKRYRIQSDSLDELYVFAEELISRVKSKQPEVSLSCHVPLDHILQRLHIYLEVCHIVIFSAELRLCDFPVKLFPYVIHQSPRNEASNECNADILWRRADRGEKSW</sequence>
<evidence type="ECO:0000313" key="2">
    <source>
        <dbReference type="Proteomes" id="UP000887564"/>
    </source>
</evidence>
<dbReference type="InterPro" id="IPR055362">
    <property type="entry name" value="PTHB1_pf_dom"/>
</dbReference>
<evidence type="ECO:0000313" key="3">
    <source>
        <dbReference type="WBParaSite" id="PEQ_0000270901-mRNA-1"/>
    </source>
</evidence>
<dbReference type="GO" id="GO:0060271">
    <property type="term" value="P:cilium assembly"/>
    <property type="evidence" value="ECO:0007669"/>
    <property type="project" value="TreeGrafter"/>
</dbReference>
<dbReference type="PANTHER" id="PTHR20991:SF0">
    <property type="entry name" value="PROTEIN PTHB1"/>
    <property type="match status" value="1"/>
</dbReference>
<dbReference type="GO" id="GO:0016020">
    <property type="term" value="C:membrane"/>
    <property type="evidence" value="ECO:0007669"/>
    <property type="project" value="TreeGrafter"/>
</dbReference>